<accession>A0A1L5F8Z6</accession>
<dbReference type="InterPro" id="IPR050465">
    <property type="entry name" value="UPF0194_transport"/>
</dbReference>
<evidence type="ECO:0000259" key="4">
    <source>
        <dbReference type="Pfam" id="PF25917"/>
    </source>
</evidence>
<dbReference type="Pfam" id="PF25990">
    <property type="entry name" value="Beta-barrel_YknX"/>
    <property type="match status" value="1"/>
</dbReference>
<keyword evidence="2 3" id="KW-0175">Coiled coil</keyword>
<dbReference type="Gene3D" id="1.10.287.470">
    <property type="entry name" value="Helix hairpin bin"/>
    <property type="match status" value="2"/>
</dbReference>
<name>A0A1L5F8Z6_CLOKL</name>
<evidence type="ECO:0000256" key="3">
    <source>
        <dbReference type="SAM" id="Coils"/>
    </source>
</evidence>
<dbReference type="PANTHER" id="PTHR32347:SF23">
    <property type="entry name" value="BLL5650 PROTEIN"/>
    <property type="match status" value="1"/>
</dbReference>
<dbReference type="Gene3D" id="2.40.50.100">
    <property type="match status" value="2"/>
</dbReference>
<evidence type="ECO:0000313" key="6">
    <source>
        <dbReference type="EMBL" id="APM39469.1"/>
    </source>
</evidence>
<reference evidence="6 7" key="1">
    <citation type="submission" date="2016-12" db="EMBL/GenBank/DDBJ databases">
        <title>Complete genome sequence of Clostridium kluyveri JZZ isolated from the pit mud of a Chinese flavor liquor-making factory.</title>
        <authorList>
            <person name="Wang Y."/>
        </authorList>
    </citation>
    <scope>NUCLEOTIDE SEQUENCE [LARGE SCALE GENOMIC DNA]</scope>
    <source>
        <strain evidence="6 7">JZZ</strain>
    </source>
</reference>
<dbReference type="AlphaFoldDB" id="A0A1L5F8Z6"/>
<dbReference type="Pfam" id="PF25917">
    <property type="entry name" value="BSH_RND"/>
    <property type="match status" value="1"/>
</dbReference>
<dbReference type="SUPFAM" id="SSF111369">
    <property type="entry name" value="HlyD-like secretion proteins"/>
    <property type="match status" value="2"/>
</dbReference>
<dbReference type="InterPro" id="IPR058625">
    <property type="entry name" value="MdtA-like_BSH"/>
</dbReference>
<feature type="domain" description="YknX-like beta-barrel" evidence="5">
    <location>
        <begin position="263"/>
        <end position="344"/>
    </location>
</feature>
<dbReference type="PANTHER" id="PTHR32347">
    <property type="entry name" value="EFFLUX SYSTEM COMPONENT YKNX-RELATED"/>
    <property type="match status" value="1"/>
</dbReference>
<feature type="domain" description="Multidrug resistance protein MdtA-like barrel-sandwich hybrid" evidence="4">
    <location>
        <begin position="50"/>
        <end position="256"/>
    </location>
</feature>
<dbReference type="GO" id="GO:0030313">
    <property type="term" value="C:cell envelope"/>
    <property type="evidence" value="ECO:0007669"/>
    <property type="project" value="UniProtKB-SubCell"/>
</dbReference>
<evidence type="ECO:0000259" key="5">
    <source>
        <dbReference type="Pfam" id="PF25990"/>
    </source>
</evidence>
<evidence type="ECO:0000256" key="2">
    <source>
        <dbReference type="ARBA" id="ARBA00023054"/>
    </source>
</evidence>
<dbReference type="InterPro" id="IPR058636">
    <property type="entry name" value="Beta-barrel_YknX"/>
</dbReference>
<evidence type="ECO:0000256" key="1">
    <source>
        <dbReference type="ARBA" id="ARBA00004196"/>
    </source>
</evidence>
<dbReference type="PROSITE" id="PS51257">
    <property type="entry name" value="PROKAR_LIPOPROTEIN"/>
    <property type="match status" value="1"/>
</dbReference>
<dbReference type="OrthoDB" id="250565at2"/>
<dbReference type="RefSeq" id="WP_073539093.1">
    <property type="nucleotide sequence ID" value="NZ_CP018335.1"/>
</dbReference>
<proteinExistence type="predicted"/>
<sequence length="348" mass="37403">MKKGGLVFTFLVIIISFFTGCGNIAALTGDDLTQKSNSNLIVQGNIETKEVNINSKVAGKITAIKADEGDSVKSGQVLITIDNSSLVAKEAQSQAEIEAATGQMKAAQAAKEAAQAKLSEAQNGARADEIASAKSQYDLAKATYDRTNTLFQQGYTTKENLDKAETSMNVAENQYNIVKDGARTEDIAALQAQVSQADATIQAYQAQIKQAQGGKSEVQSYISDTTITAPVDGIINQQNVEVGELVSTGMPLLVITNTTTPWIECNVKETDLSKVKLNQTVSVKLSSYPKQKFKGKVVRINEKPDFAVKRATNDNGDFDVLSYGVKVELTSVNKTLYQGMTAFVDFGK</sequence>
<dbReference type="Gene3D" id="2.40.30.170">
    <property type="match status" value="1"/>
</dbReference>
<gene>
    <name evidence="6" type="ORF">BS101_12310</name>
</gene>
<evidence type="ECO:0000313" key="7">
    <source>
        <dbReference type="Proteomes" id="UP000184604"/>
    </source>
</evidence>
<feature type="coiled-coil region" evidence="3">
    <location>
        <begin position="97"/>
        <end position="124"/>
    </location>
</feature>
<dbReference type="Proteomes" id="UP000184604">
    <property type="component" value="Chromosome"/>
</dbReference>
<organism evidence="6 7">
    <name type="scientific">Clostridium kluyveri</name>
    <dbReference type="NCBI Taxonomy" id="1534"/>
    <lineage>
        <taxon>Bacteria</taxon>
        <taxon>Bacillati</taxon>
        <taxon>Bacillota</taxon>
        <taxon>Clostridia</taxon>
        <taxon>Eubacteriales</taxon>
        <taxon>Clostridiaceae</taxon>
        <taxon>Clostridium</taxon>
    </lineage>
</organism>
<comment type="subcellular location">
    <subcellularLocation>
        <location evidence="1">Cell envelope</location>
    </subcellularLocation>
</comment>
<dbReference type="EMBL" id="CP018335">
    <property type="protein sequence ID" value="APM39469.1"/>
    <property type="molecule type" value="Genomic_DNA"/>
</dbReference>
<protein>
    <submittedName>
        <fullName evidence="6">Secretion protein HlyD</fullName>
    </submittedName>
</protein>